<evidence type="ECO:0000313" key="13">
    <source>
        <dbReference type="Proteomes" id="UP000541811"/>
    </source>
</evidence>
<dbReference type="GO" id="GO:0006513">
    <property type="term" value="P:protein monoubiquitination"/>
    <property type="evidence" value="ECO:0007669"/>
    <property type="project" value="TreeGrafter"/>
</dbReference>
<dbReference type="SMART" id="SM00184">
    <property type="entry name" value="RING"/>
    <property type="match status" value="1"/>
</dbReference>
<keyword evidence="8" id="KW-0804">Transcription</keyword>
<dbReference type="InterPro" id="IPR017907">
    <property type="entry name" value="Znf_RING_CS"/>
</dbReference>
<dbReference type="PANTHER" id="PTHR46077">
    <property type="entry name" value="E3 UBIQUITIN-PROTEIN LIGASE TOPORS"/>
    <property type="match status" value="1"/>
</dbReference>
<feature type="domain" description="RING-type" evidence="11">
    <location>
        <begin position="9"/>
        <end position="48"/>
    </location>
</feature>
<proteinExistence type="predicted"/>
<dbReference type="InterPro" id="IPR013083">
    <property type="entry name" value="Znf_RING/FYVE/PHD"/>
</dbReference>
<evidence type="ECO:0000256" key="1">
    <source>
        <dbReference type="ARBA" id="ARBA00000900"/>
    </source>
</evidence>
<evidence type="ECO:0000256" key="7">
    <source>
        <dbReference type="ARBA" id="ARBA00023015"/>
    </source>
</evidence>
<evidence type="ECO:0000256" key="5">
    <source>
        <dbReference type="ARBA" id="ARBA00022771"/>
    </source>
</evidence>
<dbReference type="GO" id="GO:0016874">
    <property type="term" value="F:ligase activity"/>
    <property type="evidence" value="ECO:0007669"/>
    <property type="project" value="UniProtKB-KW"/>
</dbReference>
<dbReference type="GO" id="GO:0000209">
    <property type="term" value="P:protein polyubiquitination"/>
    <property type="evidence" value="ECO:0007669"/>
    <property type="project" value="TreeGrafter"/>
</dbReference>
<evidence type="ECO:0000256" key="3">
    <source>
        <dbReference type="ARBA" id="ARBA00022679"/>
    </source>
</evidence>
<gene>
    <name evidence="12" type="primary">Topors</name>
    <name evidence="12" type="ORF">AREINT_R01277</name>
</gene>
<feature type="compositionally biased region" description="Low complexity" evidence="10">
    <location>
        <begin position="235"/>
        <end position="246"/>
    </location>
</feature>
<dbReference type="GO" id="GO:0061630">
    <property type="term" value="F:ubiquitin protein ligase activity"/>
    <property type="evidence" value="ECO:0007669"/>
    <property type="project" value="UniProtKB-EC"/>
</dbReference>
<keyword evidence="4" id="KW-0479">Metal-binding</keyword>
<dbReference type="SUPFAM" id="SSF57850">
    <property type="entry name" value="RING/U-box"/>
    <property type="match status" value="1"/>
</dbReference>
<dbReference type="PROSITE" id="PS00518">
    <property type="entry name" value="ZF_RING_1"/>
    <property type="match status" value="1"/>
</dbReference>
<feature type="non-terminal residue" evidence="12">
    <location>
        <position position="1"/>
    </location>
</feature>
<dbReference type="AlphaFoldDB" id="A0A7L0HU66"/>
<keyword evidence="5 9" id="KW-0863">Zinc-finger</keyword>
<evidence type="ECO:0000256" key="10">
    <source>
        <dbReference type="SAM" id="MobiDB-lite"/>
    </source>
</evidence>
<evidence type="ECO:0000256" key="2">
    <source>
        <dbReference type="ARBA" id="ARBA00012483"/>
    </source>
</evidence>
<keyword evidence="13" id="KW-1185">Reference proteome</keyword>
<reference evidence="12 13" key="1">
    <citation type="submission" date="2019-09" db="EMBL/GenBank/DDBJ databases">
        <title>Bird 10,000 Genomes (B10K) Project - Family phase.</title>
        <authorList>
            <person name="Zhang G."/>
        </authorList>
    </citation>
    <scope>NUCLEOTIDE SEQUENCE [LARGE SCALE GENOMIC DNA]</scope>
    <source>
        <strain evidence="12">B10K-DU-005-73</strain>
        <tissue evidence="12">Liver</tissue>
    </source>
</reference>
<feature type="region of interest" description="Disordered" evidence="10">
    <location>
        <begin position="202"/>
        <end position="323"/>
    </location>
</feature>
<dbReference type="Pfam" id="PF13639">
    <property type="entry name" value="zf-RING_2"/>
    <property type="match status" value="1"/>
</dbReference>
<dbReference type="GO" id="GO:0008270">
    <property type="term" value="F:zinc ion binding"/>
    <property type="evidence" value="ECO:0007669"/>
    <property type="project" value="UniProtKB-KW"/>
</dbReference>
<evidence type="ECO:0000259" key="11">
    <source>
        <dbReference type="PROSITE" id="PS50089"/>
    </source>
</evidence>
<evidence type="ECO:0000313" key="12">
    <source>
        <dbReference type="EMBL" id="NXK23766.1"/>
    </source>
</evidence>
<comment type="caution">
    <text evidence="12">The sequence shown here is derived from an EMBL/GenBank/DDBJ whole genome shotgun (WGS) entry which is preliminary data.</text>
</comment>
<name>A0A7L0HU66_AREIN</name>
<protein>
    <recommendedName>
        <fullName evidence="2">RING-type E3 ubiquitin transferase</fullName>
        <ecNumber evidence="2">2.3.2.27</ecNumber>
    </recommendedName>
</protein>
<evidence type="ECO:0000256" key="8">
    <source>
        <dbReference type="ARBA" id="ARBA00023163"/>
    </source>
</evidence>
<keyword evidence="12" id="KW-0436">Ligase</keyword>
<dbReference type="EC" id="2.3.2.27" evidence="2"/>
<dbReference type="PROSITE" id="PS50089">
    <property type="entry name" value="ZF_RING_2"/>
    <property type="match status" value="1"/>
</dbReference>
<keyword evidence="7" id="KW-0805">Transcription regulation</keyword>
<feature type="non-terminal residue" evidence="12">
    <location>
        <position position="323"/>
    </location>
</feature>
<dbReference type="Proteomes" id="UP000541811">
    <property type="component" value="Unassembled WGS sequence"/>
</dbReference>
<keyword evidence="6" id="KW-0862">Zinc</keyword>
<comment type="catalytic activity">
    <reaction evidence="1">
        <text>S-ubiquitinyl-[E2 ubiquitin-conjugating enzyme]-L-cysteine + [acceptor protein]-L-lysine = [E2 ubiquitin-conjugating enzyme]-L-cysteine + N(6)-ubiquitinyl-[acceptor protein]-L-lysine.</text>
        <dbReference type="EC" id="2.3.2.27"/>
    </reaction>
</comment>
<feature type="compositionally biased region" description="Low complexity" evidence="10">
    <location>
        <begin position="213"/>
        <end position="228"/>
    </location>
</feature>
<organism evidence="12 13">
    <name type="scientific">Arenaria interpres</name>
    <name type="common">Ruddy turnstone</name>
    <name type="synonym">Tringa interpres</name>
    <dbReference type="NCBI Taxonomy" id="54971"/>
    <lineage>
        <taxon>Eukaryota</taxon>
        <taxon>Metazoa</taxon>
        <taxon>Chordata</taxon>
        <taxon>Craniata</taxon>
        <taxon>Vertebrata</taxon>
        <taxon>Euteleostomi</taxon>
        <taxon>Archelosauria</taxon>
        <taxon>Archosauria</taxon>
        <taxon>Dinosauria</taxon>
        <taxon>Saurischia</taxon>
        <taxon>Theropoda</taxon>
        <taxon>Coelurosauria</taxon>
        <taxon>Aves</taxon>
        <taxon>Neognathae</taxon>
        <taxon>Neoaves</taxon>
        <taxon>Charadriiformes</taxon>
        <taxon>Scolopacidae</taxon>
        <taxon>Arenaria</taxon>
    </lineage>
</organism>
<dbReference type="PANTHER" id="PTHR46077:SF1">
    <property type="entry name" value="TOP1 BINDING ARGININE_SERINE RICH PROTEIN, E3 UBIQUITIN LIGASE"/>
    <property type="match status" value="1"/>
</dbReference>
<sequence>MTTEAEWSCPICCDSQDGIAYVSPCRHKFCLGCILRWVRRTSSCPLCRGRVEEIEFSVREENDYLKCIIPSSTRPSDASSQTGIAPRHLEEQGAVGTEARTTVGGLLPELWAELFRDHQDLLDPVLPWLRRELGAVFGEQWWLATGAESLILQALCLYGLDEEAVVRRIQPALGEHAARLVHDLMRQFSMQARRLLRSFAAGEEEEEDGHVASSSPSSSSSHSTSSSSSREETPDSYPASSSSPADSDVEEHLRTLEAALHRGPGHPPSVPVAAEQEQPQEEPEEAAVAGPSAQGDSPSPSAPGSSRRGPRRPRKRRASSPQD</sequence>
<dbReference type="EMBL" id="VXAK01016179">
    <property type="protein sequence ID" value="NXK23766.1"/>
    <property type="molecule type" value="Genomic_DNA"/>
</dbReference>
<dbReference type="Gene3D" id="3.30.40.10">
    <property type="entry name" value="Zinc/RING finger domain, C3HC4 (zinc finger)"/>
    <property type="match status" value="1"/>
</dbReference>
<dbReference type="InterPro" id="IPR001841">
    <property type="entry name" value="Znf_RING"/>
</dbReference>
<evidence type="ECO:0000256" key="9">
    <source>
        <dbReference type="PROSITE-ProRule" id="PRU00175"/>
    </source>
</evidence>
<feature type="compositionally biased region" description="Low complexity" evidence="10">
    <location>
        <begin position="286"/>
        <end position="307"/>
    </location>
</feature>
<feature type="compositionally biased region" description="Basic residues" evidence="10">
    <location>
        <begin position="308"/>
        <end position="323"/>
    </location>
</feature>
<evidence type="ECO:0000256" key="6">
    <source>
        <dbReference type="ARBA" id="ARBA00022833"/>
    </source>
</evidence>
<evidence type="ECO:0000256" key="4">
    <source>
        <dbReference type="ARBA" id="ARBA00022723"/>
    </source>
</evidence>
<keyword evidence="3" id="KW-0808">Transferase</keyword>
<accession>A0A7L0HU66</accession>